<reference evidence="1 2" key="1">
    <citation type="journal article" date="2019" name="Sci. Rep.">
        <title>Orb-weaving spider Araneus ventricosus genome elucidates the spidroin gene catalogue.</title>
        <authorList>
            <person name="Kono N."/>
            <person name="Nakamura H."/>
            <person name="Ohtoshi R."/>
            <person name="Moran D.A.P."/>
            <person name="Shinohara A."/>
            <person name="Yoshida Y."/>
            <person name="Fujiwara M."/>
            <person name="Mori M."/>
            <person name="Tomita M."/>
            <person name="Arakawa K."/>
        </authorList>
    </citation>
    <scope>NUCLEOTIDE SEQUENCE [LARGE SCALE GENOMIC DNA]</scope>
</reference>
<evidence type="ECO:0000313" key="2">
    <source>
        <dbReference type="Proteomes" id="UP000499080"/>
    </source>
</evidence>
<name>A0A4Y2WGF3_ARAVE</name>
<dbReference type="AlphaFoldDB" id="A0A4Y2WGF3"/>
<gene>
    <name evidence="1" type="ORF">AVEN_76433_1</name>
</gene>
<accession>A0A4Y2WGF3</accession>
<keyword evidence="2" id="KW-1185">Reference proteome</keyword>
<proteinExistence type="predicted"/>
<dbReference type="EMBL" id="BGPR01059370">
    <property type="protein sequence ID" value="GBO35390.1"/>
    <property type="molecule type" value="Genomic_DNA"/>
</dbReference>
<comment type="caution">
    <text evidence="1">The sequence shown here is derived from an EMBL/GenBank/DDBJ whole genome shotgun (WGS) entry which is preliminary data.</text>
</comment>
<sequence length="130" mass="14773">MRSSCRSVCFFASWTVPSPRVGCMWRPLDGWCISVPGVSIGRYPSQWLVCSRIMKGHSLGLALRVVTVPGVTSVYSSDLAISEAPRLEYPDLVAALGLWWRKCRAWNHFQHRMGNYENQHSNALFQIFLL</sequence>
<protein>
    <submittedName>
        <fullName evidence="1">Uncharacterized protein</fullName>
    </submittedName>
</protein>
<organism evidence="1 2">
    <name type="scientific">Araneus ventricosus</name>
    <name type="common">Orbweaver spider</name>
    <name type="synonym">Epeira ventricosa</name>
    <dbReference type="NCBI Taxonomy" id="182803"/>
    <lineage>
        <taxon>Eukaryota</taxon>
        <taxon>Metazoa</taxon>
        <taxon>Ecdysozoa</taxon>
        <taxon>Arthropoda</taxon>
        <taxon>Chelicerata</taxon>
        <taxon>Arachnida</taxon>
        <taxon>Araneae</taxon>
        <taxon>Araneomorphae</taxon>
        <taxon>Entelegynae</taxon>
        <taxon>Araneoidea</taxon>
        <taxon>Araneidae</taxon>
        <taxon>Araneus</taxon>
    </lineage>
</organism>
<evidence type="ECO:0000313" key="1">
    <source>
        <dbReference type="EMBL" id="GBO35390.1"/>
    </source>
</evidence>
<dbReference type="Proteomes" id="UP000499080">
    <property type="component" value="Unassembled WGS sequence"/>
</dbReference>